<dbReference type="PANTHER" id="PTHR35797">
    <property type="entry name" value="PROTEASE-RELATED"/>
    <property type="match status" value="1"/>
</dbReference>
<feature type="transmembrane region" description="Helical" evidence="1">
    <location>
        <begin position="35"/>
        <end position="59"/>
    </location>
</feature>
<dbReference type="GO" id="GO:0006508">
    <property type="term" value="P:proteolysis"/>
    <property type="evidence" value="ECO:0007669"/>
    <property type="project" value="UniProtKB-KW"/>
</dbReference>
<sequence length="273" mass="28640">MPSSSESRAAVVAVVTAFVLMTALCVPFLLTDHDVPTAVVLAGRYVPALASLVAILAVLGRGHLVRLWRLRPASPRELFASYGLALAVMVPALVAPALAGLAVGAELKPAGVLLAAVPMIVLGTVLFALSTFGEEVLWRGQLQTALRHLGFWRSSLLVGVIWMVWHLPLHLTYLSVGALTGEQVVASTLGIAAWAPLLAALVERRGTIWPAVLAHAVPLSSLQLLADPSVQGPVPFWTVTVASWVALLVAALVVWDRGSAAVPSTVSQTATSR</sequence>
<feature type="transmembrane region" description="Helical" evidence="1">
    <location>
        <begin position="150"/>
        <end position="171"/>
    </location>
</feature>
<feature type="transmembrane region" description="Helical" evidence="1">
    <location>
        <begin position="79"/>
        <end position="104"/>
    </location>
</feature>
<feature type="transmembrane region" description="Helical" evidence="1">
    <location>
        <begin position="208"/>
        <end position="226"/>
    </location>
</feature>
<dbReference type="EMBL" id="JAVDYE010000001">
    <property type="protein sequence ID" value="MDR7384348.1"/>
    <property type="molecule type" value="Genomic_DNA"/>
</dbReference>
<proteinExistence type="predicted"/>
<keyword evidence="3" id="KW-0378">Hydrolase</keyword>
<keyword evidence="3" id="KW-0645">Protease</keyword>
<evidence type="ECO:0000313" key="3">
    <source>
        <dbReference type="EMBL" id="MDR7384348.1"/>
    </source>
</evidence>
<keyword evidence="1" id="KW-1133">Transmembrane helix</keyword>
<comment type="caution">
    <text evidence="3">The sequence shown here is derived from an EMBL/GenBank/DDBJ whole genome shotgun (WGS) entry which is preliminary data.</text>
</comment>
<accession>A0ABU2CSN3</accession>
<dbReference type="Proteomes" id="UP001183585">
    <property type="component" value="Unassembled WGS sequence"/>
</dbReference>
<dbReference type="PANTHER" id="PTHR35797:SF1">
    <property type="entry name" value="PROTEASE"/>
    <property type="match status" value="1"/>
</dbReference>
<dbReference type="Pfam" id="PF02517">
    <property type="entry name" value="Rce1-like"/>
    <property type="match status" value="1"/>
</dbReference>
<keyword evidence="4" id="KW-1185">Reference proteome</keyword>
<gene>
    <name evidence="3" type="ORF">J2S48_003863</name>
</gene>
<name>A0ABU2CSN3_9MICO</name>
<dbReference type="InterPro" id="IPR003675">
    <property type="entry name" value="Rce1/LyrA-like_dom"/>
</dbReference>
<keyword evidence="1" id="KW-0812">Transmembrane</keyword>
<reference evidence="3 4" key="1">
    <citation type="submission" date="2023-07" db="EMBL/GenBank/DDBJ databases">
        <title>Sequencing the genomes of 1000 actinobacteria strains.</title>
        <authorList>
            <person name="Klenk H.-P."/>
        </authorList>
    </citation>
    <scope>NUCLEOTIDE SEQUENCE [LARGE SCALE GENOMIC DNA]</scope>
    <source>
        <strain evidence="3 4">DSM 45554</strain>
    </source>
</reference>
<feature type="domain" description="CAAX prenyl protease 2/Lysostaphin resistance protein A-like" evidence="2">
    <location>
        <begin position="120"/>
        <end position="217"/>
    </location>
</feature>
<keyword evidence="1" id="KW-0472">Membrane</keyword>
<evidence type="ECO:0000259" key="2">
    <source>
        <dbReference type="Pfam" id="PF02517"/>
    </source>
</evidence>
<feature type="transmembrane region" description="Helical" evidence="1">
    <location>
        <begin position="232"/>
        <end position="255"/>
    </location>
</feature>
<organism evidence="3 4">
    <name type="scientific">Promicromonospora iranensis</name>
    <dbReference type="NCBI Taxonomy" id="1105144"/>
    <lineage>
        <taxon>Bacteria</taxon>
        <taxon>Bacillati</taxon>
        <taxon>Actinomycetota</taxon>
        <taxon>Actinomycetes</taxon>
        <taxon>Micrococcales</taxon>
        <taxon>Promicromonosporaceae</taxon>
        <taxon>Promicromonospora</taxon>
    </lineage>
</organism>
<dbReference type="GO" id="GO:0008233">
    <property type="term" value="F:peptidase activity"/>
    <property type="evidence" value="ECO:0007669"/>
    <property type="project" value="UniProtKB-KW"/>
</dbReference>
<protein>
    <submittedName>
        <fullName evidence="3">Membrane protease YdiL (CAAX protease family)</fullName>
    </submittedName>
</protein>
<feature type="transmembrane region" description="Helical" evidence="1">
    <location>
        <begin position="183"/>
        <end position="201"/>
    </location>
</feature>
<evidence type="ECO:0000313" key="4">
    <source>
        <dbReference type="Proteomes" id="UP001183585"/>
    </source>
</evidence>
<evidence type="ECO:0000256" key="1">
    <source>
        <dbReference type="SAM" id="Phobius"/>
    </source>
</evidence>
<dbReference type="InterPro" id="IPR042150">
    <property type="entry name" value="MmRce1-like"/>
</dbReference>
<feature type="transmembrane region" description="Helical" evidence="1">
    <location>
        <begin position="110"/>
        <end position="129"/>
    </location>
</feature>